<gene>
    <name evidence="1" type="ORF">OTK00_001834</name>
</gene>
<accession>A0ABY7BPK6</accession>
<protein>
    <submittedName>
        <fullName evidence="1">Uncharacterized protein</fullName>
    </submittedName>
</protein>
<keyword evidence="2" id="KW-1185">Reference proteome</keyword>
<evidence type="ECO:0000313" key="1">
    <source>
        <dbReference type="EMBL" id="WAM33339.1"/>
    </source>
</evidence>
<dbReference type="Proteomes" id="UP001164909">
    <property type="component" value="Chromosome"/>
</dbReference>
<dbReference type="EMBL" id="CP113865">
    <property type="protein sequence ID" value="WAM33339.1"/>
    <property type="molecule type" value="Genomic_DNA"/>
</dbReference>
<proteinExistence type="predicted"/>
<organism evidence="1 2">
    <name type="scientific">Caldicellulosiruptor morganii</name>
    <dbReference type="NCBI Taxonomy" id="1387555"/>
    <lineage>
        <taxon>Bacteria</taxon>
        <taxon>Bacillati</taxon>
        <taxon>Bacillota</taxon>
        <taxon>Bacillota incertae sedis</taxon>
        <taxon>Caldicellulosiruptorales</taxon>
        <taxon>Caldicellulosiruptoraceae</taxon>
        <taxon>Caldicellulosiruptor</taxon>
    </lineage>
</organism>
<dbReference type="RefSeq" id="WP_045169975.1">
    <property type="nucleotide sequence ID" value="NZ_CP113865.1"/>
</dbReference>
<evidence type="ECO:0000313" key="2">
    <source>
        <dbReference type="Proteomes" id="UP001164909"/>
    </source>
</evidence>
<sequence length="358" mass="41300">MKKKKVTKEKITVVDLEEKLIQEGAKILPAEASDRLCCIHDCIDNAHYKIINQNEETYVCSVHAKELKTVVKAKITADYFLEKPSTTLVLQLGDYNLYVNQTDIDCDDLEEKLSEKGIEENKVDKAVIESSVATHENVTYADVIDGRLYYISCLPPNDLYFPTSSELFIVREKIKSGDYDIVEKPKVVLNYKNIYEGFWDDDEFKALEPKRAYTGSCYVCGKPVSYSIGKYNLCKNHFMQVQQGMLKDIFIDAFNGVLCHILPSDLLMVNFNGKDLDIEVYNLEDLSEIKEIIRDYKMKLINFNIEFAERFIRCPEIAFSALIDDRIVTYTCDLGNDFITKEEWDEIVRRIIEKGLLD</sequence>
<name>A0ABY7BPK6_9FIRM</name>
<reference evidence="1" key="1">
    <citation type="submission" date="2022-12" db="EMBL/GenBank/DDBJ databases">
        <authorList>
            <person name="Bing R.G."/>
            <person name="Willard D.J."/>
            <person name="Manesh M.J.H."/>
            <person name="Laemthong T."/>
            <person name="Crosby J.R."/>
            <person name="Kelly R.M."/>
        </authorList>
    </citation>
    <scope>NUCLEOTIDE SEQUENCE</scope>
    <source>
        <strain evidence="1">DSM 8990</strain>
    </source>
</reference>